<sequence>MRSWIAFLLCLSVEIAAVPQKEVIVTMQTKRWTHILSDHFLSLTVTPEIALQLEDFSKSTMNMLKGLSPTMLRLGGPSTDKMKFMPEKISSDNFTITDAQWRRLNQFIEDVNLNLIVCLNSKERVHGVWESHDAVELIYSSEKKGYKLGWELGYESQNLLQDGVTGSQLGRDVARLKKILGDFSMYTDSPIIGPDMISLSTPEEVRFLREYLEESADFLTAITWHPQFSSVNAENEDVGHKFLRIIHDMESMIWNRNNGLRSPIQPPPKKPIWLAESDTDEYTGKFADSLTWMKRLGAAARLGFPVIMKKLTAASLTTTTPDYWVSLLYKTLVGRAVMDVKYLAGSNRSTLQVFSHCAHVADEESSLLTPGLRYTQGSAVLYGLNLDEQETRLTVRGSVKEEIVHKYVLTAEQLEEEGEETSEEEEEAQIRKHHSPQKTLLNGQLLSLLPNGDLPTISPVEMRPTRTLSFNIPGRSVFFFVLPDMRLKTCMSFTNIQGSVEKINNLEKGLNLKSSTLGVTRPEEGSKFNFVPVGNNLESRLPTDVHTEESWKPPNFGVGLRGRFPDVRLNRGLVGLPRPRITLESDKPKTLENVNVLQDQTSTSNNMKPVEKTSQNDHLKEEATENGLQSIDDNDDNNGRAISHTRFVMFSDDDWLSDFTRAQESVELARKAIAAFDEAKLQEAQKSPQNTYEEQIMNQKMSPTRRRIYEALTNAASKKNTTKIGSDRTLKNSEINLNGSDKDEKVYNRERRDNMVQELSYQNMKETPVIMNNTISEREFDKQTQNKTGDLTSNIMTIVRSNDIPKISPVQKNQTLEHLNTPQIPIQNSSFETSIGNGGIGNQINITIDSQSKENISSVINPQNPAHPKNIEIDEMVLKADSKEENNCFGHIESDLEVITENSTQNDDIDKMLKMEAERELNNYFEGISIGEVSLDGIDASDESGESVEKYDDKDLQRHSIVLESVNDKSCKASNNNSTNGTQNDNDKVSLKLPSSEEVKEKQSTEENKLQTTDLPEEVVLSENDKRADRGRREMYGSPFNYYNSRYNTPNQLTLREIKELIDELAARKRELNYVMLNQRKTPEMDRKIYNFEESATDQTELDNDSSSGPMQIKIEDTVQGTESPIDDKVESTDNDDFSNVRYSIVEDENKFEQTNRLYRQPQSEKISIEGVEGSNDKDVYIEETQDDSRVGTPLTSQSTIESSTDHTLNTENKYLEDTEPEKVVESSIPLSVARKEESQSEKSDDKIQEKTPDLMDGDIHLTEVNSAPEIPTTYSKVMSVMQDEDKNSKIEKGKELGSVKTNKVLAPIATPKINATQLRLERIEALRNRILESRKKILKSNPINTINKSPEILKKVPIVKSNAPAATTVVDDKAPSGYSHVGAPNEPLKKIPNEKSSSENAAVEVDEKVSSGYLEEGAPTCKASRAAPYVEGIENWIDKIERDSEETVRDNLESQQIIEKHNVSPAFDKIDEDKEISQDKPRKSDLIENNKGIIEKQNVPLILDVINKDEEISQDKPRKIDLIKSNRLITGTNKLTNKINGLQIASSIITKNQENDGLSFEDIDSPFIIIPTSYAIMPIKPKGSRAAKNVRGYRSYPLDSDVDDSPFIGQGEGSQDIRTYTDLDRNDRKELRTEDIIPCSFPLMVEDPEFTESYIESYGREKRSPEETEENNEKMLNRGLLNVKGLNRGFKGFRANFKLGDKLQSVAPKLSLEEIRSRALARINNLRESLKSARLKTPIKSRETRAISNIEGRAKVRSAHTLSDDMETNEIPKRHGEYIDVYEPRPNDRLQLSSAEFEKKMKTYSRSTPLSSRKSSIIHLDDIGREKQVSAKDYTDNDYLVERMSMTDRAVVGLKHSVEELENTAKEILDKFRTSDYSNVEERKKPSLSNILQNTFRIGRPKEPKRTGALAFLNPIIDLALKFMRSLGIISNY</sequence>
<feature type="compositionally biased region" description="Basic and acidic residues" evidence="2">
    <location>
        <begin position="1388"/>
        <end position="1398"/>
    </location>
</feature>
<feature type="signal peptide" evidence="3">
    <location>
        <begin position="1"/>
        <end position="17"/>
    </location>
</feature>
<feature type="region of interest" description="Disordered" evidence="2">
    <location>
        <begin position="1155"/>
        <end position="1256"/>
    </location>
</feature>
<evidence type="ECO:0000256" key="1">
    <source>
        <dbReference type="ARBA" id="ARBA00009800"/>
    </source>
</evidence>
<evidence type="ECO:0000313" key="4">
    <source>
        <dbReference type="EMBL" id="RZF49150.1"/>
    </source>
</evidence>
<evidence type="ECO:0000256" key="3">
    <source>
        <dbReference type="SAM" id="SignalP"/>
    </source>
</evidence>
<evidence type="ECO:0000313" key="5">
    <source>
        <dbReference type="Proteomes" id="UP000291343"/>
    </source>
</evidence>
<dbReference type="STRING" id="195883.A0A482XVD6"/>
<feature type="compositionally biased region" description="Polar residues" evidence="2">
    <location>
        <begin position="598"/>
        <end position="607"/>
    </location>
</feature>
<dbReference type="InParanoid" id="A0A482XVD6"/>
<accession>A0A482XVD6</accession>
<feature type="compositionally biased region" description="Acidic residues" evidence="2">
    <location>
        <begin position="414"/>
        <end position="427"/>
    </location>
</feature>
<protein>
    <recommendedName>
        <fullName evidence="6">Heparanase</fullName>
    </recommendedName>
</protein>
<feature type="compositionally biased region" description="Low complexity" evidence="2">
    <location>
        <begin position="974"/>
        <end position="984"/>
    </location>
</feature>
<dbReference type="PANTHER" id="PTHR46145">
    <property type="entry name" value="HEPARANASE"/>
    <property type="match status" value="1"/>
</dbReference>
<feature type="compositionally biased region" description="Basic and acidic residues" evidence="2">
    <location>
        <begin position="1234"/>
        <end position="1256"/>
    </location>
</feature>
<dbReference type="SUPFAM" id="SSF51445">
    <property type="entry name" value="(Trans)glycosidases"/>
    <property type="match status" value="1"/>
</dbReference>
<evidence type="ECO:0008006" key="6">
    <source>
        <dbReference type="Google" id="ProtNLM"/>
    </source>
</evidence>
<dbReference type="InterPro" id="IPR005199">
    <property type="entry name" value="Glyco_hydro_79"/>
</dbReference>
<dbReference type="SMR" id="A0A482XVD6"/>
<gene>
    <name evidence="4" type="ORF">LSTR_LSTR008436</name>
</gene>
<feature type="compositionally biased region" description="Basic and acidic residues" evidence="2">
    <location>
        <begin position="609"/>
        <end position="623"/>
    </location>
</feature>
<dbReference type="GO" id="GO:0031012">
    <property type="term" value="C:extracellular matrix"/>
    <property type="evidence" value="ECO:0007669"/>
    <property type="project" value="TreeGrafter"/>
</dbReference>
<dbReference type="PANTHER" id="PTHR46145:SF4">
    <property type="entry name" value="HEPARANASE"/>
    <property type="match status" value="1"/>
</dbReference>
<proteinExistence type="inferred from homology"/>
<dbReference type="EMBL" id="QKKF02000377">
    <property type="protein sequence ID" value="RZF49150.1"/>
    <property type="molecule type" value="Genomic_DNA"/>
</dbReference>
<dbReference type="Pfam" id="PF03662">
    <property type="entry name" value="Glyco_hydro_79n"/>
    <property type="match status" value="1"/>
</dbReference>
<dbReference type="InterPro" id="IPR017853">
    <property type="entry name" value="GH"/>
</dbReference>
<feature type="compositionally biased region" description="Basic and acidic residues" evidence="2">
    <location>
        <begin position="1214"/>
        <end position="1225"/>
    </location>
</feature>
<feature type="compositionally biased region" description="Basic and acidic residues" evidence="2">
    <location>
        <begin position="985"/>
        <end position="1009"/>
    </location>
</feature>
<dbReference type="Gene3D" id="3.20.20.80">
    <property type="entry name" value="Glycosidases"/>
    <property type="match status" value="1"/>
</dbReference>
<dbReference type="GO" id="GO:0016798">
    <property type="term" value="F:hydrolase activity, acting on glycosyl bonds"/>
    <property type="evidence" value="ECO:0007669"/>
    <property type="project" value="InterPro"/>
</dbReference>
<name>A0A482XVD6_LAOST</name>
<feature type="region of interest" description="Disordered" evidence="2">
    <location>
        <begin position="1372"/>
        <end position="1404"/>
    </location>
</feature>
<dbReference type="GO" id="GO:0016020">
    <property type="term" value="C:membrane"/>
    <property type="evidence" value="ECO:0007669"/>
    <property type="project" value="InterPro"/>
</dbReference>
<feature type="compositionally biased region" description="Polar residues" evidence="2">
    <location>
        <begin position="1194"/>
        <end position="1213"/>
    </location>
</feature>
<keyword evidence="5" id="KW-1185">Reference proteome</keyword>
<comment type="caution">
    <text evidence="4">The sequence shown here is derived from an EMBL/GenBank/DDBJ whole genome shotgun (WGS) entry which is preliminary data.</text>
</comment>
<organism evidence="4 5">
    <name type="scientific">Laodelphax striatellus</name>
    <name type="common">Small brown planthopper</name>
    <name type="synonym">Delphax striatella</name>
    <dbReference type="NCBI Taxonomy" id="195883"/>
    <lineage>
        <taxon>Eukaryota</taxon>
        <taxon>Metazoa</taxon>
        <taxon>Ecdysozoa</taxon>
        <taxon>Arthropoda</taxon>
        <taxon>Hexapoda</taxon>
        <taxon>Insecta</taxon>
        <taxon>Pterygota</taxon>
        <taxon>Neoptera</taxon>
        <taxon>Paraneoptera</taxon>
        <taxon>Hemiptera</taxon>
        <taxon>Auchenorrhyncha</taxon>
        <taxon>Fulgoroidea</taxon>
        <taxon>Delphacidae</taxon>
        <taxon>Criomorphinae</taxon>
        <taxon>Laodelphax</taxon>
    </lineage>
</organism>
<evidence type="ECO:0000256" key="2">
    <source>
        <dbReference type="SAM" id="MobiDB-lite"/>
    </source>
</evidence>
<feature type="compositionally biased region" description="Polar residues" evidence="2">
    <location>
        <begin position="1155"/>
        <end position="1166"/>
    </location>
</feature>
<feature type="chain" id="PRO_5019774662" description="Heparanase" evidence="3">
    <location>
        <begin position="18"/>
        <end position="1934"/>
    </location>
</feature>
<dbReference type="GO" id="GO:0005615">
    <property type="term" value="C:extracellular space"/>
    <property type="evidence" value="ECO:0007669"/>
    <property type="project" value="TreeGrafter"/>
</dbReference>
<feature type="region of interest" description="Disordered" evidence="2">
    <location>
        <begin position="1116"/>
        <end position="1136"/>
    </location>
</feature>
<comment type="similarity">
    <text evidence="1">Belongs to the glycosyl hydrolase 79 family.</text>
</comment>
<reference evidence="4 5" key="1">
    <citation type="journal article" date="2017" name="Gigascience">
        <title>Genome sequence of the small brown planthopper, Laodelphax striatellus.</title>
        <authorList>
            <person name="Zhu J."/>
            <person name="Jiang F."/>
            <person name="Wang X."/>
            <person name="Yang P."/>
            <person name="Bao Y."/>
            <person name="Zhao W."/>
            <person name="Wang W."/>
            <person name="Lu H."/>
            <person name="Wang Q."/>
            <person name="Cui N."/>
            <person name="Li J."/>
            <person name="Chen X."/>
            <person name="Luo L."/>
            <person name="Yu J."/>
            <person name="Kang L."/>
            <person name="Cui F."/>
        </authorList>
    </citation>
    <scope>NUCLEOTIDE SEQUENCE [LARGE SCALE GENOMIC DNA]</scope>
    <source>
        <strain evidence="4">Lst14</strain>
    </source>
</reference>
<feature type="region of interest" description="Disordered" evidence="2">
    <location>
        <begin position="414"/>
        <end position="436"/>
    </location>
</feature>
<dbReference type="OrthoDB" id="7736742at2759"/>
<keyword evidence="3" id="KW-0732">Signal</keyword>
<feature type="region of interest" description="Disordered" evidence="2">
    <location>
        <begin position="598"/>
        <end position="637"/>
    </location>
</feature>
<feature type="region of interest" description="Disordered" evidence="2">
    <location>
        <begin position="965"/>
        <end position="1016"/>
    </location>
</feature>
<dbReference type="Proteomes" id="UP000291343">
    <property type="component" value="Unassembled WGS sequence"/>
</dbReference>